<evidence type="ECO:0000256" key="1">
    <source>
        <dbReference type="SAM" id="MobiDB-lite"/>
    </source>
</evidence>
<accession>A0AAW1PH65</accession>
<organism evidence="2 3">
    <name type="scientific">Symbiochloris irregularis</name>
    <dbReference type="NCBI Taxonomy" id="706552"/>
    <lineage>
        <taxon>Eukaryota</taxon>
        <taxon>Viridiplantae</taxon>
        <taxon>Chlorophyta</taxon>
        <taxon>core chlorophytes</taxon>
        <taxon>Trebouxiophyceae</taxon>
        <taxon>Trebouxiales</taxon>
        <taxon>Trebouxiaceae</taxon>
        <taxon>Symbiochloris</taxon>
    </lineage>
</organism>
<dbReference type="Pfam" id="PF11927">
    <property type="entry name" value="HODM_asu-like"/>
    <property type="match status" value="1"/>
</dbReference>
<gene>
    <name evidence="2" type="ORF">WJX73_008098</name>
</gene>
<sequence>MLVAAQHRPTAVSSHALSHSGLRPQFTHSAARQGKHSAPRSSGGQQQTRCIAAPAEAPVTSGEESQCPFAGGRLFTRLTATEPARCPMAGDQVFSTIDREYMPFTDIKEGPWQGLKTGLEPMDPADWMEIDAHYDEEIEEKRQLLQLKPDQTFNVLPGTESLECCQELLEMLSEWLPCYYPDRFRTSDGQLHNLVTGEAFALDPTMEATHPLQAASLLVQEDLCLLKDDGKGRYRLIAGSVAFPMRWSLLQKMGRPMHLIHAPVPFYQKDLRKPVDEFMSSLAPEQAYWRANYGVTDHPYLYQLFSEKEVVNAVKGKHVNDKVEELSQDNAGDLLYLRNERQTLSRLPKTRAVLFTIRTYTRHLREIADRPDLCSRLANALTVTPKDFVNYKTMTGLKDATMGWLGQQMSRHNRITQQM</sequence>
<evidence type="ECO:0000313" key="2">
    <source>
        <dbReference type="EMBL" id="KAK9807447.1"/>
    </source>
</evidence>
<keyword evidence="3" id="KW-1185">Reference proteome</keyword>
<protein>
    <submittedName>
        <fullName evidence="2">Uncharacterized protein</fullName>
    </submittedName>
</protein>
<dbReference type="AlphaFoldDB" id="A0AAW1PH65"/>
<dbReference type="Proteomes" id="UP001465755">
    <property type="component" value="Unassembled WGS sequence"/>
</dbReference>
<comment type="caution">
    <text evidence="2">The sequence shown here is derived from an EMBL/GenBank/DDBJ whole genome shotgun (WGS) entry which is preliminary data.</text>
</comment>
<dbReference type="EMBL" id="JALJOQ010000030">
    <property type="protein sequence ID" value="KAK9807447.1"/>
    <property type="molecule type" value="Genomic_DNA"/>
</dbReference>
<evidence type="ECO:0000313" key="3">
    <source>
        <dbReference type="Proteomes" id="UP001465755"/>
    </source>
</evidence>
<name>A0AAW1PH65_9CHLO</name>
<feature type="compositionally biased region" description="Polar residues" evidence="1">
    <location>
        <begin position="39"/>
        <end position="49"/>
    </location>
</feature>
<dbReference type="InterPro" id="IPR021848">
    <property type="entry name" value="HODM_asu-like"/>
</dbReference>
<proteinExistence type="predicted"/>
<feature type="region of interest" description="Disordered" evidence="1">
    <location>
        <begin position="1"/>
        <end position="66"/>
    </location>
</feature>
<reference evidence="2 3" key="1">
    <citation type="journal article" date="2024" name="Nat. Commun.">
        <title>Phylogenomics reveals the evolutionary origins of lichenization in chlorophyte algae.</title>
        <authorList>
            <person name="Puginier C."/>
            <person name="Libourel C."/>
            <person name="Otte J."/>
            <person name="Skaloud P."/>
            <person name="Haon M."/>
            <person name="Grisel S."/>
            <person name="Petersen M."/>
            <person name="Berrin J.G."/>
            <person name="Delaux P.M."/>
            <person name="Dal Grande F."/>
            <person name="Keller J."/>
        </authorList>
    </citation>
    <scope>NUCLEOTIDE SEQUENCE [LARGE SCALE GENOMIC DNA]</scope>
    <source>
        <strain evidence="2 3">SAG 2036</strain>
    </source>
</reference>